<dbReference type="Proteomes" id="UP000242915">
    <property type="component" value="Unassembled WGS sequence"/>
</dbReference>
<gene>
    <name evidence="1" type="ORF">SAMN05216255_1539</name>
</gene>
<name>A0A239C8Z2_9PSED</name>
<reference evidence="2" key="1">
    <citation type="submission" date="2017-06" db="EMBL/GenBank/DDBJ databases">
        <authorList>
            <person name="Varghese N."/>
            <person name="Submissions S."/>
        </authorList>
    </citation>
    <scope>NUCLEOTIDE SEQUENCE [LARGE SCALE GENOMIC DNA]</scope>
    <source>
        <strain evidence="2">CIP 108523</strain>
    </source>
</reference>
<dbReference type="EMBL" id="FZOG01000002">
    <property type="protein sequence ID" value="SNS15833.1"/>
    <property type="molecule type" value="Genomic_DNA"/>
</dbReference>
<evidence type="ECO:0000313" key="2">
    <source>
        <dbReference type="Proteomes" id="UP000242915"/>
    </source>
</evidence>
<accession>A0A239C8Z2</accession>
<keyword evidence="2" id="KW-1185">Reference proteome</keyword>
<evidence type="ECO:0000313" key="1">
    <source>
        <dbReference type="EMBL" id="SNS15833.1"/>
    </source>
</evidence>
<dbReference type="AlphaFoldDB" id="A0A239C8Z2"/>
<sequence length="769" mass="83823">MGISLNQPSFASGELAPSLWARTDLARYQTGLRLCSNFFVMPYGGVKNRPGTVFLNSTKDNGVARLIPFEFNDEQTYVLEFGSLYMRVYKDGGIVEVSPGTPYEIATPYTAAQLFELNFTQSADVMTIVHPSHQPRNLSRLDHDDWTLATISFVPSISAPTGLGAAARSGGAGDTSNYGYVVTSVIDGEVIEESLPSTAATVASWDNKPGAVLTWTAAVGADYYNIYKDNTGSGIYGFIGRADTLTFTDVNIGAVKTDTPPNGNNPFVGAGNYPGAVGYYQQRLCFAGSNNNPQTVWMSKTGNFNNYGYATPVKDDDSITFTIASRQVQRYRHLLPLRQLLGLTTGGEWVIDGSDSGLTPKTVRAEIQSYNGSSKIPPIVINNSAIYIQSRANSVASLAYSFESDGFSGGDLTKYSPHFFRGYTLVDWTYQQIPDRLVWSARSDGALLGMTFLPEEELIAWHQHHTDGFVESVCSIAEGDEDALYMLVRRTISGTAKRYVERMASRRFDRMEDAYFVDCGLTYDGRNTSATAYLRLTGAPSWKYPELVTVTATGAAPFTLGSVGRTYRLRSGADIVRVQVTAYTSTTAVTAKLLEVCPESLRDIMVSDWALMAETLSGLGHLEGKTVSVLTDGDVHPQRQVIGGSISLEYASAVVHVGLPYAAELETLEVDFPGQETLLDKRKVIPGVTVFLEQSRNFWAGPKQGDKLYEQKADYRVTYDAPVSTVTGVSELKIQTVWGEAGRVYIQQPDPLPLTILALIPDVVVSGKG</sequence>
<protein>
    <submittedName>
        <fullName evidence="1">Uncharacterized protein</fullName>
    </submittedName>
</protein>
<organism evidence="1 2">
    <name type="scientific">Pseudomonas segetis</name>
    <dbReference type="NCBI Taxonomy" id="298908"/>
    <lineage>
        <taxon>Bacteria</taxon>
        <taxon>Pseudomonadati</taxon>
        <taxon>Pseudomonadota</taxon>
        <taxon>Gammaproteobacteria</taxon>
        <taxon>Pseudomonadales</taxon>
        <taxon>Pseudomonadaceae</taxon>
        <taxon>Pseudomonas</taxon>
    </lineage>
</organism>
<proteinExistence type="predicted"/>